<protein>
    <submittedName>
        <fullName evidence="5">Transcriptional regulator, AsnC family</fullName>
    </submittedName>
</protein>
<dbReference type="InterPro" id="IPR011991">
    <property type="entry name" value="ArsR-like_HTH"/>
</dbReference>
<dbReference type="InterPro" id="IPR019888">
    <property type="entry name" value="Tscrpt_reg_AsnC-like"/>
</dbReference>
<proteinExistence type="predicted"/>
<evidence type="ECO:0000256" key="3">
    <source>
        <dbReference type="ARBA" id="ARBA00023163"/>
    </source>
</evidence>
<dbReference type="InterPro" id="IPR011008">
    <property type="entry name" value="Dimeric_a/b-barrel"/>
</dbReference>
<dbReference type="PROSITE" id="PS00519">
    <property type="entry name" value="HTH_ASNC_1"/>
    <property type="match status" value="1"/>
</dbReference>
<dbReference type="Gene3D" id="1.10.10.10">
    <property type="entry name" value="Winged helix-like DNA-binding domain superfamily/Winged helix DNA-binding domain"/>
    <property type="match status" value="1"/>
</dbReference>
<organism evidence="5">
    <name type="scientific">uncultured Sphingopyxis sp</name>
    <dbReference type="NCBI Taxonomy" id="310581"/>
    <lineage>
        <taxon>Bacteria</taxon>
        <taxon>Pseudomonadati</taxon>
        <taxon>Pseudomonadota</taxon>
        <taxon>Alphaproteobacteria</taxon>
        <taxon>Sphingomonadales</taxon>
        <taxon>Sphingomonadaceae</taxon>
        <taxon>Sphingopyxis</taxon>
        <taxon>environmental samples</taxon>
    </lineage>
</organism>
<evidence type="ECO:0000259" key="4">
    <source>
        <dbReference type="PROSITE" id="PS50956"/>
    </source>
</evidence>
<dbReference type="InterPro" id="IPR019887">
    <property type="entry name" value="Tscrpt_reg_AsnC/Lrp_C"/>
</dbReference>
<dbReference type="SUPFAM" id="SSF54909">
    <property type="entry name" value="Dimeric alpha+beta barrel"/>
    <property type="match status" value="1"/>
</dbReference>
<evidence type="ECO:0000256" key="2">
    <source>
        <dbReference type="ARBA" id="ARBA00023125"/>
    </source>
</evidence>
<dbReference type="GO" id="GO:0005829">
    <property type="term" value="C:cytosol"/>
    <property type="evidence" value="ECO:0007669"/>
    <property type="project" value="TreeGrafter"/>
</dbReference>
<dbReference type="AlphaFoldDB" id="A0A1Y5PTS3"/>
<dbReference type="RefSeq" id="WP_295319266.1">
    <property type="nucleotide sequence ID" value="NZ_LT598653.1"/>
</dbReference>
<dbReference type="EMBL" id="LT598653">
    <property type="protein sequence ID" value="SBV33381.1"/>
    <property type="molecule type" value="Genomic_DNA"/>
</dbReference>
<dbReference type="Pfam" id="PF13412">
    <property type="entry name" value="HTH_24"/>
    <property type="match status" value="1"/>
</dbReference>
<dbReference type="InterPro" id="IPR036388">
    <property type="entry name" value="WH-like_DNA-bd_sf"/>
</dbReference>
<sequence>MDKLDWKIVAALERDGRQSYADLGEQVGLSKSPCWSRVKNLEDRGVIEGYTARLDPIAIGLAVQSFVEVQIRFDAHIEFEAAVLAHPAVVECHTTAGESDYLLKIFARSADHLDELLRHNLSKLPGVQRLKTVVCLKTIKRHGDLAEWARTTEARDRAN</sequence>
<dbReference type="GO" id="GO:0043200">
    <property type="term" value="P:response to amino acid"/>
    <property type="evidence" value="ECO:0007669"/>
    <property type="project" value="TreeGrafter"/>
</dbReference>
<dbReference type="PRINTS" id="PR00033">
    <property type="entry name" value="HTHASNC"/>
</dbReference>
<feature type="domain" description="HTH asnC-type" evidence="4">
    <location>
        <begin position="1"/>
        <end position="62"/>
    </location>
</feature>
<dbReference type="GO" id="GO:0043565">
    <property type="term" value="F:sequence-specific DNA binding"/>
    <property type="evidence" value="ECO:0007669"/>
    <property type="project" value="InterPro"/>
</dbReference>
<dbReference type="Gene3D" id="3.30.70.920">
    <property type="match status" value="1"/>
</dbReference>
<dbReference type="KEGG" id="sphu:SPPYR_2261"/>
<dbReference type="PANTHER" id="PTHR30154:SF34">
    <property type="entry name" value="TRANSCRIPTIONAL REGULATOR AZLB"/>
    <property type="match status" value="1"/>
</dbReference>
<dbReference type="InterPro" id="IPR019885">
    <property type="entry name" value="Tscrpt_reg_HTH_AsnC-type_CS"/>
</dbReference>
<gene>
    <name evidence="5" type="ORF">SPPYR_2261</name>
</gene>
<dbReference type="GO" id="GO:0006355">
    <property type="term" value="P:regulation of DNA-templated transcription"/>
    <property type="evidence" value="ECO:0007669"/>
    <property type="project" value="UniProtKB-ARBA"/>
</dbReference>
<accession>A0A1Y5PTS3</accession>
<keyword evidence="3" id="KW-0804">Transcription</keyword>
<dbReference type="SMART" id="SM00344">
    <property type="entry name" value="HTH_ASNC"/>
    <property type="match status" value="1"/>
</dbReference>
<dbReference type="InterPro" id="IPR000485">
    <property type="entry name" value="AsnC-type_HTH_dom"/>
</dbReference>
<dbReference type="Pfam" id="PF01037">
    <property type="entry name" value="AsnC_trans_reg"/>
    <property type="match status" value="1"/>
</dbReference>
<dbReference type="PROSITE" id="PS50956">
    <property type="entry name" value="HTH_ASNC_2"/>
    <property type="match status" value="1"/>
</dbReference>
<name>A0A1Y5PTS3_9SPHN</name>
<dbReference type="InterPro" id="IPR036390">
    <property type="entry name" value="WH_DNA-bd_sf"/>
</dbReference>
<reference evidence="5" key="1">
    <citation type="submission" date="2016-03" db="EMBL/GenBank/DDBJ databases">
        <authorList>
            <person name="Ploux O."/>
        </authorList>
    </citation>
    <scope>NUCLEOTIDE SEQUENCE</scope>
    <source>
        <strain evidence="5">UC10</strain>
    </source>
</reference>
<keyword evidence="1" id="KW-0805">Transcription regulation</keyword>
<evidence type="ECO:0000313" key="5">
    <source>
        <dbReference type="EMBL" id="SBV33381.1"/>
    </source>
</evidence>
<keyword evidence="2" id="KW-0238">DNA-binding</keyword>
<dbReference type="CDD" id="cd00090">
    <property type="entry name" value="HTH_ARSR"/>
    <property type="match status" value="1"/>
</dbReference>
<evidence type="ECO:0000256" key="1">
    <source>
        <dbReference type="ARBA" id="ARBA00023015"/>
    </source>
</evidence>
<dbReference type="PANTHER" id="PTHR30154">
    <property type="entry name" value="LEUCINE-RESPONSIVE REGULATORY PROTEIN"/>
    <property type="match status" value="1"/>
</dbReference>
<dbReference type="SUPFAM" id="SSF46785">
    <property type="entry name" value="Winged helix' DNA-binding domain"/>
    <property type="match status" value="1"/>
</dbReference>